<dbReference type="PANTHER" id="PTHR33164:SF57">
    <property type="entry name" value="MARR-FAMILY TRANSCRIPTIONAL REGULATOR"/>
    <property type="match status" value="1"/>
</dbReference>
<dbReference type="SUPFAM" id="SSF46785">
    <property type="entry name" value="Winged helix' DNA-binding domain"/>
    <property type="match status" value="1"/>
</dbReference>
<dbReference type="Pfam" id="PF12802">
    <property type="entry name" value="MarR_2"/>
    <property type="match status" value="1"/>
</dbReference>
<dbReference type="Gene3D" id="1.10.10.10">
    <property type="entry name" value="Winged helix-like DNA-binding domain superfamily/Winged helix DNA-binding domain"/>
    <property type="match status" value="1"/>
</dbReference>
<dbReference type="GO" id="GO:0003700">
    <property type="term" value="F:DNA-binding transcription factor activity"/>
    <property type="evidence" value="ECO:0007669"/>
    <property type="project" value="InterPro"/>
</dbReference>
<dbReference type="EMBL" id="FNLF01000002">
    <property type="protein sequence ID" value="SDQ39855.1"/>
    <property type="molecule type" value="Genomic_DNA"/>
</dbReference>
<evidence type="ECO:0000313" key="3">
    <source>
        <dbReference type="Proteomes" id="UP000183053"/>
    </source>
</evidence>
<dbReference type="AlphaFoldDB" id="A0A1H1AJJ5"/>
<evidence type="ECO:0000313" key="2">
    <source>
        <dbReference type="EMBL" id="SDQ39855.1"/>
    </source>
</evidence>
<proteinExistence type="predicted"/>
<dbReference type="RefSeq" id="WP_082756123.1">
    <property type="nucleotide sequence ID" value="NZ_AP025457.1"/>
</dbReference>
<keyword evidence="2" id="KW-0238">DNA-binding</keyword>
<keyword evidence="3" id="KW-1185">Reference proteome</keyword>
<evidence type="ECO:0000259" key="1">
    <source>
        <dbReference type="SMART" id="SM00347"/>
    </source>
</evidence>
<dbReference type="GO" id="GO:0003677">
    <property type="term" value="F:DNA binding"/>
    <property type="evidence" value="ECO:0007669"/>
    <property type="project" value="UniProtKB-KW"/>
</dbReference>
<dbReference type="InterPro" id="IPR039422">
    <property type="entry name" value="MarR/SlyA-like"/>
</dbReference>
<accession>A0A1H1AJJ5</accession>
<dbReference type="SMART" id="SM00347">
    <property type="entry name" value="HTH_MARR"/>
    <property type="match status" value="1"/>
</dbReference>
<dbReference type="InterPro" id="IPR036390">
    <property type="entry name" value="WH_DNA-bd_sf"/>
</dbReference>
<dbReference type="PANTHER" id="PTHR33164">
    <property type="entry name" value="TRANSCRIPTIONAL REGULATOR, MARR FAMILY"/>
    <property type="match status" value="1"/>
</dbReference>
<dbReference type="Proteomes" id="UP000183053">
    <property type="component" value="Unassembled WGS sequence"/>
</dbReference>
<sequence length="159" mass="17748">MSRRKFSAIDEVTFIDPPPTARIHILARRVGVIIADLLLETVHEYEPRLRPGHMRVLALVNEAPKRLIDIAASLGSTKQSVAPTVAELVDWGLVVRTVDDRDRRARTLALTPHGETVTSAMLGRSIALDEEWGRLLGEDVEICRSALWRIIQSQRPTDG</sequence>
<dbReference type="GO" id="GO:0006950">
    <property type="term" value="P:response to stress"/>
    <property type="evidence" value="ECO:0007669"/>
    <property type="project" value="TreeGrafter"/>
</dbReference>
<gene>
    <name evidence="2" type="ORF">SAMN04489765_0255</name>
</gene>
<dbReference type="InterPro" id="IPR000835">
    <property type="entry name" value="HTH_MarR-typ"/>
</dbReference>
<organism evidence="2 3">
    <name type="scientific">Tsukamurella pulmonis</name>
    <dbReference type="NCBI Taxonomy" id="47312"/>
    <lineage>
        <taxon>Bacteria</taxon>
        <taxon>Bacillati</taxon>
        <taxon>Actinomycetota</taxon>
        <taxon>Actinomycetes</taxon>
        <taxon>Mycobacteriales</taxon>
        <taxon>Tsukamurellaceae</taxon>
        <taxon>Tsukamurella</taxon>
    </lineage>
</organism>
<dbReference type="OrthoDB" id="122135at2"/>
<feature type="domain" description="HTH marR-type" evidence="1">
    <location>
        <begin position="43"/>
        <end position="140"/>
    </location>
</feature>
<reference evidence="3" key="1">
    <citation type="submission" date="2016-10" db="EMBL/GenBank/DDBJ databases">
        <authorList>
            <person name="Varghese N."/>
            <person name="Submissions S."/>
        </authorList>
    </citation>
    <scope>NUCLEOTIDE SEQUENCE [LARGE SCALE GENOMIC DNA]</scope>
    <source>
        <strain evidence="3">DSM 44142</strain>
    </source>
</reference>
<dbReference type="InterPro" id="IPR036388">
    <property type="entry name" value="WH-like_DNA-bd_sf"/>
</dbReference>
<protein>
    <submittedName>
        <fullName evidence="2">DNA-binding transcriptional regulator, MarR family</fullName>
    </submittedName>
</protein>
<name>A0A1H1AJJ5_9ACTN</name>